<reference evidence="4" key="2">
    <citation type="submission" date="2015-06" db="UniProtKB">
        <authorList>
            <consortium name="EnsemblMetazoa"/>
        </authorList>
    </citation>
    <scope>IDENTIFICATION</scope>
</reference>
<feature type="region of interest" description="Disordered" evidence="1">
    <location>
        <begin position="1"/>
        <end position="20"/>
    </location>
</feature>
<evidence type="ECO:0000313" key="4">
    <source>
        <dbReference type="EnsemblMetazoa" id="tetur04g08270.1"/>
    </source>
</evidence>
<dbReference type="Gene3D" id="1.10.150.50">
    <property type="entry name" value="Transcription Factor, Ets-1"/>
    <property type="match status" value="1"/>
</dbReference>
<organism evidence="4 5">
    <name type="scientific">Tetranychus urticae</name>
    <name type="common">Two-spotted spider mite</name>
    <dbReference type="NCBI Taxonomy" id="32264"/>
    <lineage>
        <taxon>Eukaryota</taxon>
        <taxon>Metazoa</taxon>
        <taxon>Ecdysozoa</taxon>
        <taxon>Arthropoda</taxon>
        <taxon>Chelicerata</taxon>
        <taxon>Arachnida</taxon>
        <taxon>Acari</taxon>
        <taxon>Acariformes</taxon>
        <taxon>Trombidiformes</taxon>
        <taxon>Prostigmata</taxon>
        <taxon>Eleutherengona</taxon>
        <taxon>Raphignathae</taxon>
        <taxon>Tetranychoidea</taxon>
        <taxon>Tetranychidae</taxon>
        <taxon>Tetranychus</taxon>
    </lineage>
</organism>
<dbReference type="AlphaFoldDB" id="T1K3D5"/>
<sequence>MDNTPDIVAIPAGYEDPGRDYFESDDENDLDHIVYPESGKKITFEGTPEFENIEGDDDQAAKDDSSTGECYVTELEYFLGEINLKDYIDFFKKQRISYNDLISFNETDLDALDIHEYGVKLKIWEAIKKEHKGNWQPSRISYLQQKSRINCADVVIMLRNMENHLRSMQSTFHYLRNHLKNDPNMVSRYIEVANMNDIIASSKDTYAQGVSLMATMKSFVQDVTFEEVTSNGYGKGSMKSKQKKPIPYKTVFLISGLFGVFTTMTYLNRESIFSLFSRK</sequence>
<dbReference type="STRING" id="32264.T1K3D5"/>
<dbReference type="Pfam" id="PF07647">
    <property type="entry name" value="SAM_2"/>
    <property type="match status" value="1"/>
</dbReference>
<dbReference type="CDD" id="cd09487">
    <property type="entry name" value="SAM_superfamily"/>
    <property type="match status" value="1"/>
</dbReference>
<accession>T1K3D5</accession>
<keyword evidence="5" id="KW-1185">Reference proteome</keyword>
<dbReference type="InterPro" id="IPR001660">
    <property type="entry name" value="SAM"/>
</dbReference>
<gene>
    <name evidence="4" type="primary">107359853</name>
</gene>
<keyword evidence="2" id="KW-1133">Transmembrane helix</keyword>
<evidence type="ECO:0000313" key="5">
    <source>
        <dbReference type="Proteomes" id="UP000015104"/>
    </source>
</evidence>
<dbReference type="InterPro" id="IPR013761">
    <property type="entry name" value="SAM/pointed_sf"/>
</dbReference>
<evidence type="ECO:0000256" key="1">
    <source>
        <dbReference type="SAM" id="MobiDB-lite"/>
    </source>
</evidence>
<dbReference type="HOGENOM" id="CLU_998616_0_0_1"/>
<feature type="domain" description="SAM" evidence="3">
    <location>
        <begin position="77"/>
        <end position="128"/>
    </location>
</feature>
<reference evidence="5" key="1">
    <citation type="submission" date="2011-08" db="EMBL/GenBank/DDBJ databases">
        <authorList>
            <person name="Rombauts S."/>
        </authorList>
    </citation>
    <scope>NUCLEOTIDE SEQUENCE</scope>
    <source>
        <strain evidence="5">London</strain>
    </source>
</reference>
<keyword evidence="2" id="KW-0812">Transmembrane</keyword>
<name>T1K3D5_TETUR</name>
<feature type="transmembrane region" description="Helical" evidence="2">
    <location>
        <begin position="246"/>
        <end position="267"/>
    </location>
</feature>
<dbReference type="EnsemblMetazoa" id="tetur04g08270.1">
    <property type="protein sequence ID" value="tetur04g08270.1"/>
    <property type="gene ID" value="tetur04g08270"/>
</dbReference>
<protein>
    <recommendedName>
        <fullName evidence="3">SAM domain-containing protein</fullName>
    </recommendedName>
</protein>
<dbReference type="Proteomes" id="UP000015104">
    <property type="component" value="Unassembled WGS sequence"/>
</dbReference>
<proteinExistence type="predicted"/>
<dbReference type="SUPFAM" id="SSF47769">
    <property type="entry name" value="SAM/Pointed domain"/>
    <property type="match status" value="1"/>
</dbReference>
<dbReference type="EMBL" id="CAEY01001378">
    <property type="status" value="NOT_ANNOTATED_CDS"/>
    <property type="molecule type" value="Genomic_DNA"/>
</dbReference>
<evidence type="ECO:0000259" key="3">
    <source>
        <dbReference type="Pfam" id="PF07647"/>
    </source>
</evidence>
<evidence type="ECO:0000256" key="2">
    <source>
        <dbReference type="SAM" id="Phobius"/>
    </source>
</evidence>
<keyword evidence="2" id="KW-0472">Membrane</keyword>